<evidence type="ECO:0000256" key="4">
    <source>
        <dbReference type="ARBA" id="ARBA00022792"/>
    </source>
</evidence>
<reference evidence="10 11" key="1">
    <citation type="submission" date="2015-05" db="EMBL/GenBank/DDBJ databases">
        <title>Distinctive expansion of gene families associated with plant cell wall degradation and secondary metabolism in the genomes of grapevine trunk pathogens.</title>
        <authorList>
            <person name="Lawrence D.P."/>
            <person name="Travadon R."/>
            <person name="Rolshausen P.E."/>
            <person name="Baumgartner K."/>
        </authorList>
    </citation>
    <scope>NUCLEOTIDE SEQUENCE [LARGE SCALE GENOMIC DNA]</scope>
    <source>
        <strain evidence="10">DA912</strain>
    </source>
</reference>
<comment type="function">
    <text evidence="8">Mitochondrial mRNA stabilization factor.</text>
</comment>
<dbReference type="InterPro" id="IPR040152">
    <property type="entry name" value="Atp25"/>
</dbReference>
<evidence type="ECO:0000256" key="7">
    <source>
        <dbReference type="ARBA" id="ARBA00023136"/>
    </source>
</evidence>
<reference evidence="10 11" key="2">
    <citation type="submission" date="2015-05" db="EMBL/GenBank/DDBJ databases">
        <authorList>
            <person name="Morales-Cruz A."/>
            <person name="Amrine K.C."/>
            <person name="Cantu D."/>
        </authorList>
    </citation>
    <scope>NUCLEOTIDE SEQUENCE [LARGE SCALE GENOMIC DNA]</scope>
    <source>
        <strain evidence="10">DA912</strain>
    </source>
</reference>
<comment type="function">
    <text evidence="1">Probable mitochondrial mRNA stabilization factor.</text>
</comment>
<evidence type="ECO:0000256" key="5">
    <source>
        <dbReference type="ARBA" id="ARBA00022946"/>
    </source>
</evidence>
<protein>
    <recommendedName>
        <fullName evidence="8">ATPase synthesis protein 25</fullName>
    </recommendedName>
</protein>
<dbReference type="Proteomes" id="UP000034680">
    <property type="component" value="Unassembled WGS sequence"/>
</dbReference>
<keyword evidence="7 8" id="KW-0472">Membrane</keyword>
<evidence type="ECO:0000256" key="3">
    <source>
        <dbReference type="ARBA" id="ARBA00010787"/>
    </source>
</evidence>
<evidence type="ECO:0000256" key="1">
    <source>
        <dbReference type="ARBA" id="ARBA00003470"/>
    </source>
</evidence>
<dbReference type="PANTHER" id="PTHR28087:SF1">
    <property type="entry name" value="ATPASE SYNTHESIS PROTEIN 25, MITOCHONDRIAL"/>
    <property type="match status" value="1"/>
</dbReference>
<evidence type="ECO:0000256" key="2">
    <source>
        <dbReference type="ARBA" id="ARBA00004443"/>
    </source>
</evidence>
<sequence length="487" mass="54645">MRPTAPGRIMEVGEESIQSADEPESSDSYLQLTNQKRPPKSQQLRTRSNLVPSPEASKASIINVVSFPLTIYDNEAEFKTEAESSDQSTAAATEIASRTPQAGEGGGQEEEPWYLQEEAPRHPSLIQDSQPLPEVPDNVPLILHELVQYAAEDMGLDNLKLLDLRTLDPPAALGPNLIMLFGTARSERHLHVSGRHLVSWLRRKGIQSHADGLLGPNEFKIKMRRKQRKAKLLGTAAMPMGRDDGITTRWICTNLGTIPSGTQQPIEYETATGFGTRQDGTTIVVQALTESKRNELDLELLWSRILARRGDDNLIADDLEYTEADTHPNELSLFTEGEQSKLALEVLNVMHERGEPIVTTDVMVSLIESLARTESQGNQTSELQTILEKFLLQADLPYAGEDAIMRLMDAYAAQDNWTRFWEVWRMPARPVLEVKDALEACLQVADPQAEQIAKHLVVKDHRTKMLSMHEFIMIYRLLNPGWVMQRT</sequence>
<comment type="similarity">
    <text evidence="3 8">Belongs to the ATP25 family.</text>
</comment>
<dbReference type="GO" id="GO:0005743">
    <property type="term" value="C:mitochondrial inner membrane"/>
    <property type="evidence" value="ECO:0007669"/>
    <property type="project" value="UniProtKB-SubCell"/>
</dbReference>
<name>A0A0G2FUT4_9PEZI</name>
<dbReference type="EMBL" id="LCUC01000077">
    <property type="protein sequence ID" value="KKY37674.1"/>
    <property type="molecule type" value="Genomic_DNA"/>
</dbReference>
<keyword evidence="5 8" id="KW-0809">Transit peptide</keyword>
<evidence type="ECO:0000256" key="8">
    <source>
        <dbReference type="RuleBase" id="RU367062"/>
    </source>
</evidence>
<evidence type="ECO:0000256" key="9">
    <source>
        <dbReference type="SAM" id="MobiDB-lite"/>
    </source>
</evidence>
<accession>A0A0G2FUT4</accession>
<organism evidence="10 11">
    <name type="scientific">Diaporthe ampelina</name>
    <dbReference type="NCBI Taxonomy" id="1214573"/>
    <lineage>
        <taxon>Eukaryota</taxon>
        <taxon>Fungi</taxon>
        <taxon>Dikarya</taxon>
        <taxon>Ascomycota</taxon>
        <taxon>Pezizomycotina</taxon>
        <taxon>Sordariomycetes</taxon>
        <taxon>Sordariomycetidae</taxon>
        <taxon>Diaporthales</taxon>
        <taxon>Diaporthaceae</taxon>
        <taxon>Diaporthe</taxon>
    </lineage>
</organism>
<feature type="region of interest" description="Disordered" evidence="9">
    <location>
        <begin position="1"/>
        <end position="55"/>
    </location>
</feature>
<gene>
    <name evidence="10" type="ORF">UCDDA912_g02296</name>
</gene>
<evidence type="ECO:0000313" key="11">
    <source>
        <dbReference type="Proteomes" id="UP000034680"/>
    </source>
</evidence>
<comment type="subcellular location">
    <subcellularLocation>
        <location evidence="2 8">Mitochondrion inner membrane</location>
        <topology evidence="2 8">Peripheral membrane protein</topology>
        <orientation evidence="2 8">Matrix side</orientation>
    </subcellularLocation>
</comment>
<dbReference type="AlphaFoldDB" id="A0A0G2FUT4"/>
<dbReference type="InterPro" id="IPR043519">
    <property type="entry name" value="NT_sf"/>
</dbReference>
<dbReference type="OrthoDB" id="107372at2759"/>
<keyword evidence="4 8" id="KW-0999">Mitochondrion inner membrane</keyword>
<dbReference type="PANTHER" id="PTHR28087">
    <property type="entry name" value="ATPASE SYNTHESIS PROTEIN 25, MITOCHONDRIAL"/>
    <property type="match status" value="1"/>
</dbReference>
<keyword evidence="11" id="KW-1185">Reference proteome</keyword>
<evidence type="ECO:0000256" key="6">
    <source>
        <dbReference type="ARBA" id="ARBA00023128"/>
    </source>
</evidence>
<dbReference type="STRING" id="1214573.A0A0G2FUT4"/>
<dbReference type="Gene3D" id="3.30.460.10">
    <property type="entry name" value="Beta Polymerase, domain 2"/>
    <property type="match status" value="1"/>
</dbReference>
<feature type="region of interest" description="Disordered" evidence="9">
    <location>
        <begin position="80"/>
        <end position="110"/>
    </location>
</feature>
<dbReference type="GO" id="GO:0140053">
    <property type="term" value="P:mitochondrial gene expression"/>
    <property type="evidence" value="ECO:0007669"/>
    <property type="project" value="UniProtKB-UniRule"/>
</dbReference>
<keyword evidence="6 8" id="KW-0496">Mitochondrion</keyword>
<feature type="compositionally biased region" description="Polar residues" evidence="9">
    <location>
        <begin position="85"/>
        <end position="100"/>
    </location>
</feature>
<feature type="compositionally biased region" description="Polar residues" evidence="9">
    <location>
        <begin position="26"/>
        <end position="51"/>
    </location>
</feature>
<dbReference type="GO" id="GO:0048255">
    <property type="term" value="P:mRNA stabilization"/>
    <property type="evidence" value="ECO:0007669"/>
    <property type="project" value="TreeGrafter"/>
</dbReference>
<comment type="caution">
    <text evidence="10">The sequence shown here is derived from an EMBL/GenBank/DDBJ whole genome shotgun (WGS) entry which is preliminary data.</text>
</comment>
<proteinExistence type="inferred from homology"/>
<evidence type="ECO:0000313" key="10">
    <source>
        <dbReference type="EMBL" id="KKY37674.1"/>
    </source>
</evidence>